<protein>
    <submittedName>
        <fullName evidence="1">Uncharacterized protein</fullName>
    </submittedName>
</protein>
<dbReference type="STRING" id="106549.A0A540L1Z2"/>
<sequence length="116" mass="13289">MSTVRIEPLLHHYRRQKPSHRPPPSKHPLKLSSSFTAFPKKLVVSNGRSFCNFQPPTLRVRAASTDIATVETSEFADAFYKETFPLKRTEVVCAFFPPFLNLLLPFLLGYRHCLSL</sequence>
<proteinExistence type="predicted"/>
<name>A0A540L1Z2_MALBA</name>
<evidence type="ECO:0000313" key="2">
    <source>
        <dbReference type="Proteomes" id="UP000315295"/>
    </source>
</evidence>
<evidence type="ECO:0000313" key="1">
    <source>
        <dbReference type="EMBL" id="TQD80504.1"/>
    </source>
</evidence>
<gene>
    <name evidence="1" type="ORF">C1H46_033920</name>
</gene>
<reference evidence="1 2" key="1">
    <citation type="journal article" date="2019" name="G3 (Bethesda)">
        <title>Sequencing of a Wild Apple (Malus baccata) Genome Unravels the Differences Between Cultivated and Wild Apple Species Regarding Disease Resistance and Cold Tolerance.</title>
        <authorList>
            <person name="Chen X."/>
        </authorList>
    </citation>
    <scope>NUCLEOTIDE SEQUENCE [LARGE SCALE GENOMIC DNA]</scope>
    <source>
        <strain evidence="2">cv. Shandingzi</strain>
        <tissue evidence="1">Leaves</tissue>
    </source>
</reference>
<dbReference type="AlphaFoldDB" id="A0A540L1Z2"/>
<comment type="caution">
    <text evidence="1">The sequence shown here is derived from an EMBL/GenBank/DDBJ whole genome shotgun (WGS) entry which is preliminary data.</text>
</comment>
<accession>A0A540L1Z2</accession>
<dbReference type="Proteomes" id="UP000315295">
    <property type="component" value="Unassembled WGS sequence"/>
</dbReference>
<dbReference type="EMBL" id="VIEB01000805">
    <property type="protein sequence ID" value="TQD80504.1"/>
    <property type="molecule type" value="Genomic_DNA"/>
</dbReference>
<organism evidence="1 2">
    <name type="scientific">Malus baccata</name>
    <name type="common">Siberian crab apple</name>
    <name type="synonym">Pyrus baccata</name>
    <dbReference type="NCBI Taxonomy" id="106549"/>
    <lineage>
        <taxon>Eukaryota</taxon>
        <taxon>Viridiplantae</taxon>
        <taxon>Streptophyta</taxon>
        <taxon>Embryophyta</taxon>
        <taxon>Tracheophyta</taxon>
        <taxon>Spermatophyta</taxon>
        <taxon>Magnoliopsida</taxon>
        <taxon>eudicotyledons</taxon>
        <taxon>Gunneridae</taxon>
        <taxon>Pentapetalae</taxon>
        <taxon>rosids</taxon>
        <taxon>fabids</taxon>
        <taxon>Rosales</taxon>
        <taxon>Rosaceae</taxon>
        <taxon>Amygdaloideae</taxon>
        <taxon>Maleae</taxon>
        <taxon>Malus</taxon>
    </lineage>
</organism>
<keyword evidence="2" id="KW-1185">Reference proteome</keyword>